<feature type="transmembrane region" description="Helical" evidence="5">
    <location>
        <begin position="33"/>
        <end position="53"/>
    </location>
</feature>
<feature type="transmembrane region" description="Helical" evidence="5">
    <location>
        <begin position="139"/>
        <end position="163"/>
    </location>
</feature>
<proteinExistence type="predicted"/>
<reference evidence="7" key="1">
    <citation type="journal article" date="2015" name="Genome Announc.">
        <title>Draft genome sequence of Talaromyces cellulolyticus strain Y-94, a source of lignocellulosic biomass-degrading enzymes.</title>
        <authorList>
            <person name="Fujii T."/>
            <person name="Koike H."/>
            <person name="Sawayama S."/>
            <person name="Yano S."/>
            <person name="Inoue H."/>
        </authorList>
    </citation>
    <scope>NUCLEOTIDE SEQUENCE [LARGE SCALE GENOMIC DNA]</scope>
    <source>
        <strain evidence="7">Y-94</strain>
    </source>
</reference>
<evidence type="ECO:0000256" key="4">
    <source>
        <dbReference type="ARBA" id="ARBA00023136"/>
    </source>
</evidence>
<feature type="transmembrane region" description="Helical" evidence="5">
    <location>
        <begin position="98"/>
        <end position="118"/>
    </location>
</feature>
<protein>
    <submittedName>
        <fullName evidence="6">RTA1 domain protein</fullName>
    </submittedName>
</protein>
<dbReference type="PANTHER" id="PTHR31465:SF15">
    <property type="entry name" value="LIPID TRANSPORTER ATNI-RELATED"/>
    <property type="match status" value="1"/>
</dbReference>
<comment type="subcellular location">
    <subcellularLocation>
        <location evidence="1">Membrane</location>
        <topology evidence="1">Multi-pass membrane protein</topology>
    </subcellularLocation>
</comment>
<dbReference type="EMBL" id="DF933843">
    <property type="protein sequence ID" value="GAM43146.1"/>
    <property type="molecule type" value="Genomic_DNA"/>
</dbReference>
<feature type="transmembrane region" description="Helical" evidence="5">
    <location>
        <begin position="65"/>
        <end position="86"/>
    </location>
</feature>
<sequence>MSKPLSSSTACVTVAPGKDGYLPPYACGALLDYVPSFGAALAFTILFLVTTVIHITQGIRYRKSYTWVVIMAGVWEIIAFISRTLLTKHQNKNTYDTIFTLFLLLAPLWLNAFLYMTLGRMVWFFDETRKLAKLSAQRFGTLFVLLDVFSFIVQVIGAVPIAIPKSSHNTQLLGLHIYMAGIGLQQFFILCFTGLMITLHRRLLQQERRGVLLDRLQNRSLPWQWLFYGIYFVLLMITTRIIFRLVDYGLGGEGKSGAITSHEAYEYGLDAAPILLALFTLNFTHPGRILNGPDSSWPHLSRSEKGELKRQKKAAKAAGDGVYSPIPLVSMSRQEEGGIYHNH</sequence>
<dbReference type="Proteomes" id="UP000053095">
    <property type="component" value="Unassembled WGS sequence"/>
</dbReference>
<keyword evidence="2 5" id="KW-0812">Transmembrane</keyword>
<dbReference type="Pfam" id="PF04479">
    <property type="entry name" value="RTA1"/>
    <property type="match status" value="1"/>
</dbReference>
<evidence type="ECO:0000256" key="1">
    <source>
        <dbReference type="ARBA" id="ARBA00004141"/>
    </source>
</evidence>
<accession>A0A0B8N1W6</accession>
<keyword evidence="3 5" id="KW-1133">Transmembrane helix</keyword>
<name>A0A0B8N1W6_TALPI</name>
<evidence type="ECO:0000313" key="6">
    <source>
        <dbReference type="EMBL" id="GAM43146.1"/>
    </source>
</evidence>
<evidence type="ECO:0000256" key="2">
    <source>
        <dbReference type="ARBA" id="ARBA00022692"/>
    </source>
</evidence>
<dbReference type="GO" id="GO:0016020">
    <property type="term" value="C:membrane"/>
    <property type="evidence" value="ECO:0007669"/>
    <property type="project" value="UniProtKB-SubCell"/>
</dbReference>
<dbReference type="AlphaFoldDB" id="A0A0B8N1W6"/>
<evidence type="ECO:0000313" key="7">
    <source>
        <dbReference type="Proteomes" id="UP000053095"/>
    </source>
</evidence>
<dbReference type="PANTHER" id="PTHR31465">
    <property type="entry name" value="PROTEIN RTA1-RELATED"/>
    <property type="match status" value="1"/>
</dbReference>
<gene>
    <name evidence="6" type="ORF">TCE0_047r17720</name>
</gene>
<keyword evidence="7" id="KW-1185">Reference proteome</keyword>
<dbReference type="InterPro" id="IPR007568">
    <property type="entry name" value="RTA1"/>
</dbReference>
<feature type="transmembrane region" description="Helical" evidence="5">
    <location>
        <begin position="175"/>
        <end position="199"/>
    </location>
</feature>
<keyword evidence="4 5" id="KW-0472">Membrane</keyword>
<feature type="transmembrane region" description="Helical" evidence="5">
    <location>
        <begin position="225"/>
        <end position="243"/>
    </location>
</feature>
<evidence type="ECO:0000256" key="3">
    <source>
        <dbReference type="ARBA" id="ARBA00022989"/>
    </source>
</evidence>
<evidence type="ECO:0000256" key="5">
    <source>
        <dbReference type="SAM" id="Phobius"/>
    </source>
</evidence>
<organism evidence="6 7">
    <name type="scientific">Talaromyces pinophilus</name>
    <name type="common">Penicillium pinophilum</name>
    <dbReference type="NCBI Taxonomy" id="128442"/>
    <lineage>
        <taxon>Eukaryota</taxon>
        <taxon>Fungi</taxon>
        <taxon>Dikarya</taxon>
        <taxon>Ascomycota</taxon>
        <taxon>Pezizomycotina</taxon>
        <taxon>Eurotiomycetes</taxon>
        <taxon>Eurotiomycetidae</taxon>
        <taxon>Eurotiales</taxon>
        <taxon>Trichocomaceae</taxon>
        <taxon>Talaromyces</taxon>
        <taxon>Talaromyces sect. Talaromyces</taxon>
    </lineage>
</organism>